<dbReference type="GO" id="GO:0008483">
    <property type="term" value="F:transaminase activity"/>
    <property type="evidence" value="ECO:0007669"/>
    <property type="project" value="UniProtKB-KW"/>
</dbReference>
<feature type="domain" description="Alliinase EGF-like" evidence="4">
    <location>
        <begin position="38"/>
        <end position="92"/>
    </location>
</feature>
<dbReference type="Pfam" id="PF04863">
    <property type="entry name" value="EGF_alliinase"/>
    <property type="match status" value="1"/>
</dbReference>
<feature type="transmembrane region" description="Helical" evidence="3">
    <location>
        <begin position="6"/>
        <end position="29"/>
    </location>
</feature>
<dbReference type="EMBL" id="JAVXUP010001634">
    <property type="protein sequence ID" value="KAK3009563.1"/>
    <property type="molecule type" value="Genomic_DNA"/>
</dbReference>
<dbReference type="SUPFAM" id="SSF53383">
    <property type="entry name" value="PLP-dependent transferases"/>
    <property type="match status" value="1"/>
</dbReference>
<evidence type="ECO:0000256" key="3">
    <source>
        <dbReference type="SAM" id="Phobius"/>
    </source>
</evidence>
<evidence type="ECO:0000256" key="1">
    <source>
        <dbReference type="ARBA" id="ARBA00001933"/>
    </source>
</evidence>
<evidence type="ECO:0000313" key="7">
    <source>
        <dbReference type="Proteomes" id="UP001188597"/>
    </source>
</evidence>
<accession>A0AA88VK90</accession>
<reference evidence="6" key="1">
    <citation type="submission" date="2022-12" db="EMBL/GenBank/DDBJ databases">
        <title>Draft genome assemblies for two species of Escallonia (Escalloniales).</title>
        <authorList>
            <person name="Chanderbali A."/>
            <person name="Dervinis C."/>
            <person name="Anghel I."/>
            <person name="Soltis D."/>
            <person name="Soltis P."/>
            <person name="Zapata F."/>
        </authorList>
    </citation>
    <scope>NUCLEOTIDE SEQUENCE</scope>
    <source>
        <strain evidence="6">UCBG64.0493</strain>
        <tissue evidence="6">Leaf</tissue>
    </source>
</reference>
<dbReference type="GO" id="GO:0016846">
    <property type="term" value="F:carbon-sulfur lyase activity"/>
    <property type="evidence" value="ECO:0007669"/>
    <property type="project" value="InterPro"/>
</dbReference>
<dbReference type="Gene3D" id="3.40.640.10">
    <property type="entry name" value="Type I PLP-dependent aspartate aminotransferase-like (Major domain)"/>
    <property type="match status" value="1"/>
</dbReference>
<keyword evidence="7" id="KW-1185">Reference proteome</keyword>
<dbReference type="Pfam" id="PF04864">
    <property type="entry name" value="Alliinase_C"/>
    <property type="match status" value="1"/>
</dbReference>
<dbReference type="InterPro" id="IPR015424">
    <property type="entry name" value="PyrdxlP-dep_Trfase"/>
</dbReference>
<protein>
    <recommendedName>
        <fullName evidence="8">Alliinase</fullName>
    </recommendedName>
</protein>
<proteinExistence type="predicted"/>
<keyword evidence="2" id="KW-0032">Aminotransferase</keyword>
<sequence>MGKIRALSYTLCLLASIVLNLFFIENLYVGGKWEQQLSWSQRAAAEAEAVASVSCSGHGRAYLDGSLLDGKPVCECNTCFGGPDCSEFSPECPADADSGDPLFLEPFWVQHAASSAVLVAGWHRMSYSFTDRSFISQELKKQILKVHAIAKNAVTDGKYIIYGAGSTQLLSAAVYALSMENSSSPVNLVASIPYYPVGSNSRSKSHVNCVLQ</sequence>
<keyword evidence="3" id="KW-0812">Transmembrane</keyword>
<evidence type="ECO:0000313" key="6">
    <source>
        <dbReference type="EMBL" id="KAK3009563.1"/>
    </source>
</evidence>
<comment type="caution">
    <text evidence="6">The sequence shown here is derived from an EMBL/GenBank/DDBJ whole genome shotgun (WGS) entry which is preliminary data.</text>
</comment>
<dbReference type="InterPro" id="IPR037029">
    <property type="entry name" value="Alliinase_N_sf"/>
</dbReference>
<comment type="cofactor">
    <cofactor evidence="1">
        <name>pyridoxal 5'-phosphate</name>
        <dbReference type="ChEBI" id="CHEBI:597326"/>
    </cofactor>
</comment>
<keyword evidence="3" id="KW-1133">Transmembrane helix</keyword>
<keyword evidence="2" id="KW-0808">Transferase</keyword>
<dbReference type="Proteomes" id="UP001188597">
    <property type="component" value="Unassembled WGS sequence"/>
</dbReference>
<evidence type="ECO:0000256" key="2">
    <source>
        <dbReference type="ARBA" id="ARBA00022576"/>
    </source>
</evidence>
<dbReference type="AlphaFoldDB" id="A0AA88VK90"/>
<dbReference type="InterPro" id="IPR015421">
    <property type="entry name" value="PyrdxlP-dep_Trfase_major"/>
</dbReference>
<dbReference type="InterPro" id="IPR006947">
    <property type="entry name" value="EGF_alliinase"/>
</dbReference>
<name>A0AA88VK90_9ASTE</name>
<evidence type="ECO:0008006" key="8">
    <source>
        <dbReference type="Google" id="ProtNLM"/>
    </source>
</evidence>
<organism evidence="6 7">
    <name type="scientific">Escallonia herrerae</name>
    <dbReference type="NCBI Taxonomy" id="1293975"/>
    <lineage>
        <taxon>Eukaryota</taxon>
        <taxon>Viridiplantae</taxon>
        <taxon>Streptophyta</taxon>
        <taxon>Embryophyta</taxon>
        <taxon>Tracheophyta</taxon>
        <taxon>Spermatophyta</taxon>
        <taxon>Magnoliopsida</taxon>
        <taxon>eudicotyledons</taxon>
        <taxon>Gunneridae</taxon>
        <taxon>Pentapetalae</taxon>
        <taxon>asterids</taxon>
        <taxon>campanulids</taxon>
        <taxon>Escalloniales</taxon>
        <taxon>Escalloniaceae</taxon>
        <taxon>Escallonia</taxon>
    </lineage>
</organism>
<evidence type="ECO:0000259" key="4">
    <source>
        <dbReference type="Pfam" id="PF04863"/>
    </source>
</evidence>
<dbReference type="InterPro" id="IPR006948">
    <property type="entry name" value="Alliinase_C"/>
</dbReference>
<feature type="domain" description="Alliinase C-terminal" evidence="5">
    <location>
        <begin position="94"/>
        <end position="197"/>
    </location>
</feature>
<dbReference type="Gene3D" id="2.10.25.30">
    <property type="entry name" value="EGF-like, alliinase"/>
    <property type="match status" value="1"/>
</dbReference>
<keyword evidence="3" id="KW-0472">Membrane</keyword>
<evidence type="ECO:0000259" key="5">
    <source>
        <dbReference type="Pfam" id="PF04864"/>
    </source>
</evidence>
<gene>
    <name evidence="6" type="ORF">RJ639_013540</name>
</gene>